<dbReference type="InterPro" id="IPR037682">
    <property type="entry name" value="TonB_C"/>
</dbReference>
<dbReference type="EMBL" id="JAPJUH010000002">
    <property type="protein sequence ID" value="MCX3264292.1"/>
    <property type="molecule type" value="Genomic_DNA"/>
</dbReference>
<comment type="similarity">
    <text evidence="2">Belongs to the TonB family.</text>
</comment>
<dbReference type="GO" id="GO:0031992">
    <property type="term" value="F:energy transducer activity"/>
    <property type="evidence" value="ECO:0007669"/>
    <property type="project" value="TreeGrafter"/>
</dbReference>
<keyword evidence="5" id="KW-0997">Cell inner membrane</keyword>
<keyword evidence="3" id="KW-0813">Transport</keyword>
<evidence type="ECO:0000256" key="8">
    <source>
        <dbReference type="ARBA" id="ARBA00022989"/>
    </source>
</evidence>
<evidence type="ECO:0000256" key="3">
    <source>
        <dbReference type="ARBA" id="ARBA00022448"/>
    </source>
</evidence>
<dbReference type="RefSeq" id="WP_010599225.1">
    <property type="nucleotide sequence ID" value="NZ_JAPJUH010000002.1"/>
</dbReference>
<dbReference type="Gene3D" id="3.30.1150.10">
    <property type="match status" value="1"/>
</dbReference>
<dbReference type="PANTHER" id="PTHR33446">
    <property type="entry name" value="PROTEIN TONB-RELATED"/>
    <property type="match status" value="1"/>
</dbReference>
<dbReference type="GO" id="GO:0055085">
    <property type="term" value="P:transmembrane transport"/>
    <property type="evidence" value="ECO:0007669"/>
    <property type="project" value="InterPro"/>
</dbReference>
<feature type="chain" id="PRO_5040904889" evidence="10">
    <location>
        <begin position="20"/>
        <end position="333"/>
    </location>
</feature>
<evidence type="ECO:0000313" key="12">
    <source>
        <dbReference type="EMBL" id="MCX3264292.1"/>
    </source>
</evidence>
<keyword evidence="8" id="KW-1133">Transmembrane helix</keyword>
<dbReference type="SUPFAM" id="SSF74653">
    <property type="entry name" value="TolA/TonB C-terminal domain"/>
    <property type="match status" value="1"/>
</dbReference>
<dbReference type="GO" id="GO:0098797">
    <property type="term" value="C:plasma membrane protein complex"/>
    <property type="evidence" value="ECO:0007669"/>
    <property type="project" value="TreeGrafter"/>
</dbReference>
<dbReference type="InterPro" id="IPR006260">
    <property type="entry name" value="TonB/TolA_C"/>
</dbReference>
<evidence type="ECO:0000256" key="4">
    <source>
        <dbReference type="ARBA" id="ARBA00022475"/>
    </source>
</evidence>
<feature type="domain" description="TonB C-terminal" evidence="11">
    <location>
        <begin position="244"/>
        <end position="333"/>
    </location>
</feature>
<evidence type="ECO:0000256" key="7">
    <source>
        <dbReference type="ARBA" id="ARBA00022927"/>
    </source>
</evidence>
<protein>
    <submittedName>
        <fullName evidence="12">TonB family protein</fullName>
    </submittedName>
</protein>
<dbReference type="Proteomes" id="UP001142592">
    <property type="component" value="Unassembled WGS sequence"/>
</dbReference>
<evidence type="ECO:0000259" key="11">
    <source>
        <dbReference type="PROSITE" id="PS52015"/>
    </source>
</evidence>
<proteinExistence type="inferred from homology"/>
<dbReference type="SUPFAM" id="SSF82185">
    <property type="entry name" value="Histone H3 K4-specific methyltransferase SET7/9 N-terminal domain"/>
    <property type="match status" value="1"/>
</dbReference>
<dbReference type="InterPro" id="IPR051045">
    <property type="entry name" value="TonB-dependent_transducer"/>
</dbReference>
<sequence length="333" mass="37726">MKLRLLLFFLLATYTFAQAQKKKNIYYLKENGKEVPTRAEADFIRIIEEPDSGDNRFQLLQLYKDGKRKSQGYISAFEPRLIFEGPVMSFDSTGKRTQVMNYLHGTLSGVSIFYHKNGKERRRSEYVKAKPVSDQMIGINSSLTDFIFNTNAKIIYDADSNGKVNIADGNGHLVEISKSGDGALTEEGDYVNGFKHGNWSGKYSNKSDTFTELYENGELKSGESIKDGNTYPYIATMEAPSYPGGQQAWNKYLGSSTKYPAEAYKNGTRGRVFLNFVIDQKGNLTEIKIDKPVDRLLDQEAIRVLSSAPRWKPAKQRGVPVRVRYDQSINFNF</sequence>
<evidence type="ECO:0000313" key="13">
    <source>
        <dbReference type="Proteomes" id="UP001142592"/>
    </source>
</evidence>
<evidence type="ECO:0000256" key="2">
    <source>
        <dbReference type="ARBA" id="ARBA00006555"/>
    </source>
</evidence>
<dbReference type="NCBIfam" id="TIGR01352">
    <property type="entry name" value="tonB_Cterm"/>
    <property type="match status" value="1"/>
</dbReference>
<feature type="signal peptide" evidence="10">
    <location>
        <begin position="1"/>
        <end position="19"/>
    </location>
</feature>
<keyword evidence="13" id="KW-1185">Reference proteome</keyword>
<evidence type="ECO:0000256" key="1">
    <source>
        <dbReference type="ARBA" id="ARBA00004383"/>
    </source>
</evidence>
<reference evidence="12" key="1">
    <citation type="submission" date="2022-11" db="EMBL/GenBank/DDBJ databases">
        <authorList>
            <person name="Graham C."/>
            <person name="Newman J.D."/>
        </authorList>
    </citation>
    <scope>NUCLEOTIDE SEQUENCE</scope>
    <source>
        <strain evidence="12">DSM 19486</strain>
    </source>
</reference>
<keyword evidence="7" id="KW-0653">Protein transport</keyword>
<keyword evidence="10" id="KW-0732">Signal</keyword>
<keyword evidence="6" id="KW-0812">Transmembrane</keyword>
<dbReference type="PANTHER" id="PTHR33446:SF2">
    <property type="entry name" value="PROTEIN TONB"/>
    <property type="match status" value="1"/>
</dbReference>
<dbReference type="PROSITE" id="PS52015">
    <property type="entry name" value="TONB_CTD"/>
    <property type="match status" value="1"/>
</dbReference>
<evidence type="ECO:0000256" key="6">
    <source>
        <dbReference type="ARBA" id="ARBA00022692"/>
    </source>
</evidence>
<comment type="subcellular location">
    <subcellularLocation>
        <location evidence="1">Cell inner membrane</location>
        <topology evidence="1">Single-pass membrane protein</topology>
        <orientation evidence="1">Periplasmic side</orientation>
    </subcellularLocation>
</comment>
<comment type="caution">
    <text evidence="12">The sequence shown here is derived from an EMBL/GenBank/DDBJ whole genome shotgun (WGS) entry which is preliminary data.</text>
</comment>
<dbReference type="AlphaFoldDB" id="A0A9X3DBL8"/>
<dbReference type="Pfam" id="PF03544">
    <property type="entry name" value="TonB_C"/>
    <property type="match status" value="1"/>
</dbReference>
<evidence type="ECO:0000256" key="5">
    <source>
        <dbReference type="ARBA" id="ARBA00022519"/>
    </source>
</evidence>
<organism evidence="12 13">
    <name type="scientific">Pedobacter agri</name>
    <dbReference type="NCBI Taxonomy" id="454586"/>
    <lineage>
        <taxon>Bacteria</taxon>
        <taxon>Pseudomonadati</taxon>
        <taxon>Bacteroidota</taxon>
        <taxon>Sphingobacteriia</taxon>
        <taxon>Sphingobacteriales</taxon>
        <taxon>Sphingobacteriaceae</taxon>
        <taxon>Pedobacter</taxon>
    </lineage>
</organism>
<gene>
    <name evidence="12" type="ORF">OQZ29_06020</name>
</gene>
<evidence type="ECO:0000256" key="10">
    <source>
        <dbReference type="SAM" id="SignalP"/>
    </source>
</evidence>
<name>A0A9X3DBL8_9SPHI</name>
<evidence type="ECO:0000256" key="9">
    <source>
        <dbReference type="ARBA" id="ARBA00023136"/>
    </source>
</evidence>
<keyword evidence="9" id="KW-0472">Membrane</keyword>
<keyword evidence="4" id="KW-1003">Cell membrane</keyword>
<dbReference type="GO" id="GO:0015031">
    <property type="term" value="P:protein transport"/>
    <property type="evidence" value="ECO:0007669"/>
    <property type="project" value="UniProtKB-KW"/>
</dbReference>
<accession>A0A9X3DBL8</accession>